<dbReference type="Proteomes" id="UP000177263">
    <property type="component" value="Unassembled WGS sequence"/>
</dbReference>
<dbReference type="InterPro" id="IPR001901">
    <property type="entry name" value="Translocase_SecE/Sec61-g"/>
</dbReference>
<name>A0A1F7YNQ4_9BACT</name>
<evidence type="ECO:0000256" key="2">
    <source>
        <dbReference type="ARBA" id="ARBA00022448"/>
    </source>
</evidence>
<dbReference type="PANTHER" id="PTHR33910:SF1">
    <property type="entry name" value="PROTEIN TRANSLOCASE SUBUNIT SECE"/>
    <property type="match status" value="1"/>
</dbReference>
<comment type="subcellular location">
    <subcellularLocation>
        <location evidence="9">Cell membrane</location>
        <topology evidence="9">Single-pass membrane protein</topology>
    </subcellularLocation>
    <subcellularLocation>
        <location evidence="1">Membrane</location>
    </subcellularLocation>
</comment>
<evidence type="ECO:0000256" key="3">
    <source>
        <dbReference type="ARBA" id="ARBA00022475"/>
    </source>
</evidence>
<evidence type="ECO:0000256" key="5">
    <source>
        <dbReference type="ARBA" id="ARBA00022927"/>
    </source>
</evidence>
<proteinExistence type="inferred from homology"/>
<accession>A0A1F7YNQ4</accession>
<evidence type="ECO:0000256" key="9">
    <source>
        <dbReference type="HAMAP-Rule" id="MF_00422"/>
    </source>
</evidence>
<dbReference type="PANTHER" id="PTHR33910">
    <property type="entry name" value="PROTEIN TRANSLOCASE SUBUNIT SECE"/>
    <property type="match status" value="1"/>
</dbReference>
<dbReference type="GO" id="GO:0005886">
    <property type="term" value="C:plasma membrane"/>
    <property type="evidence" value="ECO:0007669"/>
    <property type="project" value="UniProtKB-SubCell"/>
</dbReference>
<dbReference type="GO" id="GO:0009306">
    <property type="term" value="P:protein secretion"/>
    <property type="evidence" value="ECO:0007669"/>
    <property type="project" value="UniProtKB-UniRule"/>
</dbReference>
<evidence type="ECO:0000256" key="7">
    <source>
        <dbReference type="ARBA" id="ARBA00023010"/>
    </source>
</evidence>
<dbReference type="AlphaFoldDB" id="A0A1F7YNQ4"/>
<dbReference type="GO" id="GO:0043952">
    <property type="term" value="P:protein transport by the Sec complex"/>
    <property type="evidence" value="ECO:0007669"/>
    <property type="project" value="UniProtKB-UniRule"/>
</dbReference>
<dbReference type="Pfam" id="PF00584">
    <property type="entry name" value="SecE"/>
    <property type="match status" value="1"/>
</dbReference>
<evidence type="ECO:0000256" key="8">
    <source>
        <dbReference type="ARBA" id="ARBA00023136"/>
    </source>
</evidence>
<evidence type="ECO:0000313" key="10">
    <source>
        <dbReference type="EMBL" id="OGM28956.1"/>
    </source>
</evidence>
<dbReference type="NCBIfam" id="TIGR00964">
    <property type="entry name" value="secE_bact"/>
    <property type="match status" value="1"/>
</dbReference>
<sequence>MLQYPTVRAALNYIGEVRVELQKVIWPKRSEVVKLTLTVILITAIVGVYVGLLDYGFASLLEQIIK</sequence>
<dbReference type="GO" id="GO:0008320">
    <property type="term" value="F:protein transmembrane transporter activity"/>
    <property type="evidence" value="ECO:0007669"/>
    <property type="project" value="UniProtKB-UniRule"/>
</dbReference>
<keyword evidence="5 9" id="KW-0653">Protein transport</keyword>
<keyword evidence="4 9" id="KW-0812">Transmembrane</keyword>
<evidence type="ECO:0000256" key="1">
    <source>
        <dbReference type="ARBA" id="ARBA00004370"/>
    </source>
</evidence>
<keyword evidence="3 9" id="KW-1003">Cell membrane</keyword>
<dbReference type="GO" id="GO:0065002">
    <property type="term" value="P:intracellular protein transmembrane transport"/>
    <property type="evidence" value="ECO:0007669"/>
    <property type="project" value="UniProtKB-UniRule"/>
</dbReference>
<evidence type="ECO:0000256" key="4">
    <source>
        <dbReference type="ARBA" id="ARBA00022692"/>
    </source>
</evidence>
<protein>
    <recommendedName>
        <fullName evidence="9">Protein translocase subunit SecE</fullName>
    </recommendedName>
</protein>
<dbReference type="EMBL" id="MGGM01000022">
    <property type="protein sequence ID" value="OGM28956.1"/>
    <property type="molecule type" value="Genomic_DNA"/>
</dbReference>
<keyword evidence="2 9" id="KW-0813">Transport</keyword>
<comment type="caution">
    <text evidence="10">The sequence shown here is derived from an EMBL/GenBank/DDBJ whole genome shotgun (WGS) entry which is preliminary data.</text>
</comment>
<keyword evidence="8 9" id="KW-0472">Membrane</keyword>
<evidence type="ECO:0000313" key="11">
    <source>
        <dbReference type="Proteomes" id="UP000177263"/>
    </source>
</evidence>
<dbReference type="STRING" id="1802500.A2801_01170"/>
<gene>
    <name evidence="9" type="primary">secE</name>
    <name evidence="10" type="ORF">A2801_01170</name>
</gene>
<feature type="transmembrane region" description="Helical" evidence="9">
    <location>
        <begin position="32"/>
        <end position="52"/>
    </location>
</feature>
<keyword evidence="7 9" id="KW-0811">Translocation</keyword>
<dbReference type="PROSITE" id="PS01067">
    <property type="entry name" value="SECE_SEC61G"/>
    <property type="match status" value="1"/>
</dbReference>
<organism evidence="10 11">
    <name type="scientific">Candidatus Woesebacteria bacterium RIFCSPHIGHO2_01_FULL_41_10</name>
    <dbReference type="NCBI Taxonomy" id="1802500"/>
    <lineage>
        <taxon>Bacteria</taxon>
        <taxon>Candidatus Woeseibacteriota</taxon>
    </lineage>
</organism>
<dbReference type="Gene3D" id="1.20.5.1030">
    <property type="entry name" value="Preprotein translocase secy subunit"/>
    <property type="match status" value="1"/>
</dbReference>
<comment type="subunit">
    <text evidence="9">Component of the Sec protein translocase complex. Heterotrimer consisting of SecY, SecE and SecG subunits. The heterotrimers can form oligomers, although 1 heterotrimer is thought to be able to translocate proteins. Interacts with the ribosome. Interacts with SecDF, and other proteins may be involved. Interacts with SecA.</text>
</comment>
<comment type="similarity">
    <text evidence="9">Belongs to the SecE/SEC61-gamma family.</text>
</comment>
<dbReference type="InterPro" id="IPR005807">
    <property type="entry name" value="SecE_bac"/>
</dbReference>
<comment type="function">
    <text evidence="9">Essential subunit of the Sec protein translocation channel SecYEG. Clamps together the 2 halves of SecY. May contact the channel plug during translocation.</text>
</comment>
<reference evidence="10 11" key="1">
    <citation type="journal article" date="2016" name="Nat. Commun.">
        <title>Thousands of microbial genomes shed light on interconnected biogeochemical processes in an aquifer system.</title>
        <authorList>
            <person name="Anantharaman K."/>
            <person name="Brown C.T."/>
            <person name="Hug L.A."/>
            <person name="Sharon I."/>
            <person name="Castelle C.J."/>
            <person name="Probst A.J."/>
            <person name="Thomas B.C."/>
            <person name="Singh A."/>
            <person name="Wilkins M.J."/>
            <person name="Karaoz U."/>
            <person name="Brodie E.L."/>
            <person name="Williams K.H."/>
            <person name="Hubbard S.S."/>
            <person name="Banfield J.F."/>
        </authorList>
    </citation>
    <scope>NUCLEOTIDE SEQUENCE [LARGE SCALE GENOMIC DNA]</scope>
</reference>
<dbReference type="HAMAP" id="MF_00422">
    <property type="entry name" value="SecE"/>
    <property type="match status" value="1"/>
</dbReference>
<keyword evidence="6 9" id="KW-1133">Transmembrane helix</keyword>
<dbReference type="GO" id="GO:0006605">
    <property type="term" value="P:protein targeting"/>
    <property type="evidence" value="ECO:0007669"/>
    <property type="project" value="UniProtKB-UniRule"/>
</dbReference>
<dbReference type="InterPro" id="IPR038379">
    <property type="entry name" value="SecE_sf"/>
</dbReference>
<evidence type="ECO:0000256" key="6">
    <source>
        <dbReference type="ARBA" id="ARBA00022989"/>
    </source>
</evidence>